<keyword evidence="3 9" id="KW-0378">Hydrolase</keyword>
<dbReference type="SMART" id="SM00382">
    <property type="entry name" value="AAA"/>
    <property type="match status" value="1"/>
</dbReference>
<keyword evidence="1 9" id="KW-0806">Transcription termination</keyword>
<keyword evidence="5 9" id="KW-0067">ATP-binding</keyword>
<comment type="caution">
    <text evidence="14">The sequence shown here is derived from an EMBL/GenBank/DDBJ whole genome shotgun (WGS) entry which is preliminary data.</text>
</comment>
<keyword evidence="6 9" id="KW-0694">RNA-binding</keyword>
<evidence type="ECO:0000256" key="4">
    <source>
        <dbReference type="ARBA" id="ARBA00022806"/>
    </source>
</evidence>
<accession>A0A2M7X3B5</accession>
<feature type="region of interest" description="Disordered" evidence="12">
    <location>
        <begin position="1"/>
        <end position="35"/>
    </location>
</feature>
<name>A0A2M7X3B5_UNCKA</name>
<evidence type="ECO:0000256" key="6">
    <source>
        <dbReference type="ARBA" id="ARBA00022884"/>
    </source>
</evidence>
<evidence type="ECO:0000256" key="1">
    <source>
        <dbReference type="ARBA" id="ARBA00022472"/>
    </source>
</evidence>
<dbReference type="GO" id="GO:0003723">
    <property type="term" value="F:RNA binding"/>
    <property type="evidence" value="ECO:0007669"/>
    <property type="project" value="UniProtKB-UniRule"/>
</dbReference>
<feature type="compositionally biased region" description="Polar residues" evidence="12">
    <location>
        <begin position="21"/>
        <end position="35"/>
    </location>
</feature>
<dbReference type="SUPFAM" id="SSF52540">
    <property type="entry name" value="P-loop containing nucleoside triphosphate hydrolases"/>
    <property type="match status" value="1"/>
</dbReference>
<dbReference type="Proteomes" id="UP000230683">
    <property type="component" value="Unassembled WGS sequence"/>
</dbReference>
<dbReference type="AlphaFoldDB" id="A0A2M7X3B5"/>
<comment type="subunit">
    <text evidence="9">Homohexamer. The homohexamer assembles into an open ring structure.</text>
</comment>
<proteinExistence type="inferred from homology"/>
<comment type="function">
    <text evidence="9">Facilitates transcription termination by a mechanism that involves Rho binding to the nascent RNA, activation of Rho's RNA-dependent ATPase activity, and release of the mRNA from the DNA template.</text>
</comment>
<dbReference type="EC" id="3.6.4.-" evidence="9 10"/>
<evidence type="ECO:0000259" key="13">
    <source>
        <dbReference type="PROSITE" id="PS51856"/>
    </source>
</evidence>
<feature type="compositionally biased region" description="Basic and acidic residues" evidence="12">
    <location>
        <begin position="1"/>
        <end position="17"/>
    </location>
</feature>
<dbReference type="InterPro" id="IPR011113">
    <property type="entry name" value="Rho_RNA-bd"/>
</dbReference>
<dbReference type="Pfam" id="PF07497">
    <property type="entry name" value="Rho_RNA_bind"/>
    <property type="match status" value="1"/>
</dbReference>
<evidence type="ECO:0000256" key="8">
    <source>
        <dbReference type="ARBA" id="ARBA00023163"/>
    </source>
</evidence>
<dbReference type="GO" id="GO:0008186">
    <property type="term" value="F:ATP-dependent activity, acting on RNA"/>
    <property type="evidence" value="ECO:0007669"/>
    <property type="project" value="UniProtKB-UniRule"/>
</dbReference>
<dbReference type="GO" id="GO:0006353">
    <property type="term" value="P:DNA-templated transcription termination"/>
    <property type="evidence" value="ECO:0007669"/>
    <property type="project" value="UniProtKB-UniRule"/>
</dbReference>
<dbReference type="NCBIfam" id="NF006886">
    <property type="entry name" value="PRK09376.1"/>
    <property type="match status" value="1"/>
</dbReference>
<dbReference type="EMBL" id="PFWY01000081">
    <property type="protein sequence ID" value="PJA40672.1"/>
    <property type="molecule type" value="Genomic_DNA"/>
</dbReference>
<sequence>MASADNTEKKEVVDYKDLIGTPTQASVSPAKQQNDSYPVDGILEIKQDYGVLRQDLDSSLKDDDGLPKDVYVAQTQINKFGLRKGDRIEGVARAPKEGERYLSLLRVDKVEGIDSQKARERPRFENLTPIHPNERIKLETKDGDLTTRMIDLLSPVGKGQRAMIVAPPKAGKTWLMQRIAKGLAENYPDITLIVVLIGERPEEVTEMKRTVIGEVWASNFDESAQEQVAVAETSLERAKRLAEKGQDVVILMDSITRLARAYNMVESPSGRTLTGGLDPAALYPPKKFFGAARNFEEGGSLTIIATALVSTGSRMDDIIFEEFKGTGNMELFLDRALAERRIFPAFDIKLSMTRHEELLYSKQEAEKVLTLRRMIDLLDDKEATQVVIERMKKTKTNKEFLETLSGGKI</sequence>
<dbReference type="GO" id="GO:0004386">
    <property type="term" value="F:helicase activity"/>
    <property type="evidence" value="ECO:0007669"/>
    <property type="project" value="UniProtKB-UniRule"/>
</dbReference>
<dbReference type="Gene3D" id="2.40.50.140">
    <property type="entry name" value="Nucleic acid-binding proteins"/>
    <property type="match status" value="1"/>
</dbReference>
<dbReference type="InterPro" id="IPR003593">
    <property type="entry name" value="AAA+_ATPase"/>
</dbReference>
<dbReference type="InterPro" id="IPR011129">
    <property type="entry name" value="CSD"/>
</dbReference>
<dbReference type="NCBIfam" id="TIGR00767">
    <property type="entry name" value="rho"/>
    <property type="match status" value="1"/>
</dbReference>
<feature type="domain" description="Rho RNA-BD" evidence="13">
    <location>
        <begin position="36"/>
        <end position="114"/>
    </location>
</feature>
<dbReference type="HAMAP" id="MF_01884">
    <property type="entry name" value="Rho"/>
    <property type="match status" value="1"/>
</dbReference>
<dbReference type="InterPro" id="IPR012340">
    <property type="entry name" value="NA-bd_OB-fold"/>
</dbReference>
<dbReference type="GO" id="GO:0005524">
    <property type="term" value="F:ATP binding"/>
    <property type="evidence" value="ECO:0007669"/>
    <property type="project" value="UniProtKB-UniRule"/>
</dbReference>
<dbReference type="CDD" id="cd01128">
    <property type="entry name" value="rho_factor_C"/>
    <property type="match status" value="1"/>
</dbReference>
<evidence type="ECO:0000256" key="12">
    <source>
        <dbReference type="SAM" id="MobiDB-lite"/>
    </source>
</evidence>
<evidence type="ECO:0000313" key="15">
    <source>
        <dbReference type="Proteomes" id="UP000230683"/>
    </source>
</evidence>
<feature type="binding site" evidence="9">
    <location>
        <position position="200"/>
    </location>
    <ligand>
        <name>ATP</name>
        <dbReference type="ChEBI" id="CHEBI:30616"/>
    </ligand>
</feature>
<comment type="caution">
    <text evidence="9">Lacks conserved residue(s) required for the propagation of feature annotation.</text>
</comment>
<keyword evidence="2 9" id="KW-0547">Nucleotide-binding</keyword>
<feature type="binding site" evidence="9">
    <location>
        <begin position="157"/>
        <end position="162"/>
    </location>
    <ligand>
        <name>ATP</name>
        <dbReference type="ChEBI" id="CHEBI:30616"/>
    </ligand>
</feature>
<evidence type="ECO:0000256" key="9">
    <source>
        <dbReference type="HAMAP-Rule" id="MF_01884"/>
    </source>
</evidence>
<evidence type="ECO:0000256" key="3">
    <source>
        <dbReference type="ARBA" id="ARBA00022801"/>
    </source>
</evidence>
<reference evidence="15" key="1">
    <citation type="submission" date="2017-09" db="EMBL/GenBank/DDBJ databases">
        <title>Depth-based differentiation of microbial function through sediment-hosted aquifers and enrichment of novel symbionts in the deep terrestrial subsurface.</title>
        <authorList>
            <person name="Probst A.J."/>
            <person name="Ladd B."/>
            <person name="Jarett J.K."/>
            <person name="Geller-Mcgrath D.E."/>
            <person name="Sieber C.M.K."/>
            <person name="Emerson J.B."/>
            <person name="Anantharaman K."/>
            <person name="Thomas B.C."/>
            <person name="Malmstrom R."/>
            <person name="Stieglmeier M."/>
            <person name="Klingl A."/>
            <person name="Woyke T."/>
            <person name="Ryan C.M."/>
            <person name="Banfield J.F."/>
        </authorList>
    </citation>
    <scope>NUCLEOTIDE SEQUENCE [LARGE SCALE GENOMIC DNA]</scope>
</reference>
<dbReference type="PROSITE" id="PS51856">
    <property type="entry name" value="RHO_RNA_BD"/>
    <property type="match status" value="1"/>
</dbReference>
<dbReference type="GO" id="GO:0016787">
    <property type="term" value="F:hydrolase activity"/>
    <property type="evidence" value="ECO:0007669"/>
    <property type="project" value="UniProtKB-KW"/>
</dbReference>
<comment type="similarity">
    <text evidence="9 11">Belongs to the Rho family.</text>
</comment>
<evidence type="ECO:0000313" key="14">
    <source>
        <dbReference type="EMBL" id="PJA40672.1"/>
    </source>
</evidence>
<organism evidence="14 15">
    <name type="scientific">candidate division WWE3 bacterium CG_4_9_14_3_um_filter_34_6</name>
    <dbReference type="NCBI Taxonomy" id="1975079"/>
    <lineage>
        <taxon>Bacteria</taxon>
        <taxon>Katanobacteria</taxon>
    </lineage>
</organism>
<dbReference type="PANTHER" id="PTHR46425:SF1">
    <property type="entry name" value="TRANSCRIPTION TERMINATION FACTOR RHO"/>
    <property type="match status" value="1"/>
</dbReference>
<protein>
    <recommendedName>
        <fullName evidence="9 10">Transcription termination factor Rho</fullName>
        <ecNumber evidence="9 10">3.6.4.-</ecNumber>
    </recommendedName>
    <alternativeName>
        <fullName evidence="9">ATP-dependent helicase Rho</fullName>
    </alternativeName>
</protein>
<dbReference type="InterPro" id="IPR000194">
    <property type="entry name" value="ATPase_F1/V1/A1_a/bsu_nucl-bd"/>
</dbReference>
<dbReference type="PANTHER" id="PTHR46425">
    <property type="entry name" value="TRANSCRIPTION TERMINATION FACTOR RHO"/>
    <property type="match status" value="1"/>
</dbReference>
<keyword evidence="7 9" id="KW-0805">Transcription regulation</keyword>
<dbReference type="InterPro" id="IPR041703">
    <property type="entry name" value="Rho_factor_ATP-bd"/>
</dbReference>
<dbReference type="Pfam" id="PF00006">
    <property type="entry name" value="ATP-synt_ab"/>
    <property type="match status" value="1"/>
</dbReference>
<evidence type="ECO:0000256" key="11">
    <source>
        <dbReference type="PROSITE-ProRule" id="PRU01203"/>
    </source>
</evidence>
<dbReference type="SMART" id="SM00357">
    <property type="entry name" value="CSP"/>
    <property type="match status" value="1"/>
</dbReference>
<keyword evidence="8 9" id="KW-0804">Transcription</keyword>
<feature type="binding site" evidence="9">
    <location>
        <begin position="169"/>
        <end position="174"/>
    </location>
    <ligand>
        <name>ATP</name>
        <dbReference type="ChEBI" id="CHEBI:30616"/>
    </ligand>
</feature>
<dbReference type="SUPFAM" id="SSF50249">
    <property type="entry name" value="Nucleic acid-binding proteins"/>
    <property type="match status" value="1"/>
</dbReference>
<evidence type="ECO:0000256" key="5">
    <source>
        <dbReference type="ARBA" id="ARBA00022840"/>
    </source>
</evidence>
<evidence type="ECO:0000256" key="10">
    <source>
        <dbReference type="NCBIfam" id="TIGR00767"/>
    </source>
</evidence>
<dbReference type="Gene3D" id="3.40.50.300">
    <property type="entry name" value="P-loop containing nucleotide triphosphate hydrolases"/>
    <property type="match status" value="1"/>
</dbReference>
<gene>
    <name evidence="9" type="primary">rho</name>
    <name evidence="14" type="ORF">CO178_01750</name>
</gene>
<keyword evidence="4 9" id="KW-0347">Helicase</keyword>
<evidence type="ECO:0000256" key="2">
    <source>
        <dbReference type="ARBA" id="ARBA00022741"/>
    </source>
</evidence>
<dbReference type="InterPro" id="IPR027417">
    <property type="entry name" value="P-loop_NTPase"/>
</dbReference>
<evidence type="ECO:0000256" key="7">
    <source>
        <dbReference type="ARBA" id="ARBA00023015"/>
    </source>
</evidence>
<dbReference type="InterPro" id="IPR004665">
    <property type="entry name" value="Term_rho"/>
</dbReference>